<protein>
    <submittedName>
        <fullName evidence="2">Uncharacterized protein</fullName>
    </submittedName>
</protein>
<name>A0A7Y9I2J4_9ACTN</name>
<evidence type="ECO:0000256" key="1">
    <source>
        <dbReference type="SAM" id="Phobius"/>
    </source>
</evidence>
<proteinExistence type="predicted"/>
<feature type="transmembrane region" description="Helical" evidence="1">
    <location>
        <begin position="73"/>
        <end position="89"/>
    </location>
</feature>
<dbReference type="Proteomes" id="UP000569914">
    <property type="component" value="Unassembled WGS sequence"/>
</dbReference>
<evidence type="ECO:0000313" key="2">
    <source>
        <dbReference type="EMBL" id="NYE68811.1"/>
    </source>
</evidence>
<dbReference type="EMBL" id="JACCBU010000001">
    <property type="protein sequence ID" value="NYE68811.1"/>
    <property type="molecule type" value="Genomic_DNA"/>
</dbReference>
<evidence type="ECO:0000313" key="3">
    <source>
        <dbReference type="Proteomes" id="UP000569914"/>
    </source>
</evidence>
<comment type="caution">
    <text evidence="2">The sequence shown here is derived from an EMBL/GenBank/DDBJ whole genome shotgun (WGS) entry which is preliminary data.</text>
</comment>
<organism evidence="2 3">
    <name type="scientific">Microlunatus parietis</name>
    <dbReference type="NCBI Taxonomy" id="682979"/>
    <lineage>
        <taxon>Bacteria</taxon>
        <taxon>Bacillati</taxon>
        <taxon>Actinomycetota</taxon>
        <taxon>Actinomycetes</taxon>
        <taxon>Propionibacteriales</taxon>
        <taxon>Propionibacteriaceae</taxon>
        <taxon>Microlunatus</taxon>
    </lineage>
</organism>
<keyword evidence="1" id="KW-1133">Transmembrane helix</keyword>
<accession>A0A7Y9I2J4</accession>
<dbReference type="AlphaFoldDB" id="A0A7Y9I2J4"/>
<feature type="transmembrane region" description="Helical" evidence="1">
    <location>
        <begin position="21"/>
        <end position="42"/>
    </location>
</feature>
<keyword evidence="3" id="KW-1185">Reference proteome</keyword>
<keyword evidence="1" id="KW-0812">Transmembrane</keyword>
<sequence>MNTTGPTRRRRRRPPKYRRLRPLDLWLLLIPVAIGIVLPVLWQIRPELAALVILLAPALGFGTVQLPTIAREILMWVLGFGVALAWGLQSPVLAVSWLVLFPCGFALGGHVRAIRSGVPKPGSVPVVPASDRMVCNPGEDEAEEVVIEPSLAAVLAAIDALDGIDRTVISLFRGPARLDLAGRPDGPMLVYHCADQTAARPEWSHLTTPGAPDVEVAIQLAVLGHFRLWQTTTLEPARKAVAEFLATGGRASGLSWRTDPDVTDLRPPGLDPD</sequence>
<reference evidence="2 3" key="1">
    <citation type="submission" date="2020-07" db="EMBL/GenBank/DDBJ databases">
        <title>Sequencing the genomes of 1000 actinobacteria strains.</title>
        <authorList>
            <person name="Klenk H.-P."/>
        </authorList>
    </citation>
    <scope>NUCLEOTIDE SEQUENCE [LARGE SCALE GENOMIC DNA]</scope>
    <source>
        <strain evidence="2 3">DSM 22083</strain>
    </source>
</reference>
<keyword evidence="1" id="KW-0472">Membrane</keyword>
<dbReference type="RefSeq" id="WP_179747687.1">
    <property type="nucleotide sequence ID" value="NZ_JACCBU010000001.1"/>
</dbReference>
<feature type="transmembrane region" description="Helical" evidence="1">
    <location>
        <begin position="48"/>
        <end position="66"/>
    </location>
</feature>
<gene>
    <name evidence="2" type="ORF">BKA15_000140</name>
</gene>